<dbReference type="Gene3D" id="3.40.366.10">
    <property type="entry name" value="Malonyl-Coenzyme A Acyl Carrier Protein, domain 2"/>
    <property type="match status" value="1"/>
</dbReference>
<feature type="domain" description="Malonyl-CoA:ACP transacylase (MAT)" evidence="13">
    <location>
        <begin position="41"/>
        <end position="293"/>
    </location>
</feature>
<dbReference type="InterPro" id="IPR014043">
    <property type="entry name" value="Acyl_transferase_dom"/>
</dbReference>
<organism evidence="14 15">
    <name type="scientific">Stichopus japonicus</name>
    <name type="common">Sea cucumber</name>
    <dbReference type="NCBI Taxonomy" id="307972"/>
    <lineage>
        <taxon>Eukaryota</taxon>
        <taxon>Metazoa</taxon>
        <taxon>Echinodermata</taxon>
        <taxon>Eleutherozoa</taxon>
        <taxon>Echinozoa</taxon>
        <taxon>Holothuroidea</taxon>
        <taxon>Aspidochirotacea</taxon>
        <taxon>Aspidochirotida</taxon>
        <taxon>Stichopodidae</taxon>
        <taxon>Apostichopus</taxon>
    </lineage>
</organism>
<reference evidence="14 15" key="1">
    <citation type="journal article" date="2017" name="PLoS Biol.">
        <title>The sea cucumber genome provides insights into morphological evolution and visceral regeneration.</title>
        <authorList>
            <person name="Zhang X."/>
            <person name="Sun L."/>
            <person name="Yuan J."/>
            <person name="Sun Y."/>
            <person name="Gao Y."/>
            <person name="Zhang L."/>
            <person name="Li S."/>
            <person name="Dai H."/>
            <person name="Hamel J.F."/>
            <person name="Liu C."/>
            <person name="Yu Y."/>
            <person name="Liu S."/>
            <person name="Lin W."/>
            <person name="Guo K."/>
            <person name="Jin S."/>
            <person name="Xu P."/>
            <person name="Storey K.B."/>
            <person name="Huan P."/>
            <person name="Zhang T."/>
            <person name="Zhou Y."/>
            <person name="Zhang J."/>
            <person name="Lin C."/>
            <person name="Li X."/>
            <person name="Xing L."/>
            <person name="Huo D."/>
            <person name="Sun M."/>
            <person name="Wang L."/>
            <person name="Mercier A."/>
            <person name="Li F."/>
            <person name="Yang H."/>
            <person name="Xiang J."/>
        </authorList>
    </citation>
    <scope>NUCLEOTIDE SEQUENCE [LARGE SCALE GENOMIC DNA]</scope>
    <source>
        <strain evidence="14">Shaxun</strain>
        <tissue evidence="14">Muscle</tissue>
    </source>
</reference>
<dbReference type="Gene3D" id="3.30.70.250">
    <property type="entry name" value="Malonyl-CoA ACP transacylase, ACP-binding"/>
    <property type="match status" value="1"/>
</dbReference>
<evidence type="ECO:0000259" key="13">
    <source>
        <dbReference type="SMART" id="SM00827"/>
    </source>
</evidence>
<dbReference type="InterPro" id="IPR016035">
    <property type="entry name" value="Acyl_Trfase/lysoPLipase"/>
</dbReference>
<name>A0A2G8JRH8_STIJA</name>
<dbReference type="SUPFAM" id="SSF52151">
    <property type="entry name" value="FabD/lysophospholipase-like"/>
    <property type="match status" value="1"/>
</dbReference>
<evidence type="ECO:0000256" key="7">
    <source>
        <dbReference type="ARBA" id="ARBA00022946"/>
    </source>
</evidence>
<accession>A0A2G8JRH8</accession>
<gene>
    <name evidence="14" type="ORF">BSL78_24787</name>
</gene>
<keyword evidence="4" id="KW-0444">Lipid biosynthesis</keyword>
<evidence type="ECO:0000256" key="8">
    <source>
        <dbReference type="ARBA" id="ARBA00023098"/>
    </source>
</evidence>
<dbReference type="AlphaFoldDB" id="A0A2G8JRH8"/>
<dbReference type="FunFam" id="3.30.70.250:FF:000005">
    <property type="entry name" value="Malonyl-CoA-acyl carrier protein transacylase, mitochondrial"/>
    <property type="match status" value="1"/>
</dbReference>
<dbReference type="EC" id="2.3.1.39" evidence="3"/>
<comment type="subcellular location">
    <subcellularLocation>
        <location evidence="1">Mitochondrion</location>
    </subcellularLocation>
</comment>
<evidence type="ECO:0000313" key="14">
    <source>
        <dbReference type="EMBL" id="PIK38374.1"/>
    </source>
</evidence>
<evidence type="ECO:0000313" key="15">
    <source>
        <dbReference type="Proteomes" id="UP000230750"/>
    </source>
</evidence>
<evidence type="ECO:0000256" key="9">
    <source>
        <dbReference type="ARBA" id="ARBA00023128"/>
    </source>
</evidence>
<dbReference type="Proteomes" id="UP000230750">
    <property type="component" value="Unassembled WGS sequence"/>
</dbReference>
<protein>
    <recommendedName>
        <fullName evidence="3">[acyl-carrier-protein] S-malonyltransferase</fullName>
        <ecNumber evidence="3">2.3.1.39</ecNumber>
    </recommendedName>
    <alternativeName>
        <fullName evidence="12">[Acyl-carrier-protein] malonyltransferase</fullName>
    </alternativeName>
</protein>
<dbReference type="PANTHER" id="PTHR47170:SF2">
    <property type="entry name" value="MALONYL-COA:ACP TRANSACYLASE (MAT) DOMAIN-CONTAINING PROTEIN"/>
    <property type="match status" value="1"/>
</dbReference>
<evidence type="ECO:0000256" key="4">
    <source>
        <dbReference type="ARBA" id="ARBA00022516"/>
    </source>
</evidence>
<comment type="pathway">
    <text evidence="2">Lipid metabolism; fatty acid biosynthesis.</text>
</comment>
<keyword evidence="5" id="KW-0808">Transferase</keyword>
<evidence type="ECO:0000256" key="1">
    <source>
        <dbReference type="ARBA" id="ARBA00004173"/>
    </source>
</evidence>
<dbReference type="SUPFAM" id="SSF55048">
    <property type="entry name" value="Probable ACP-binding domain of malonyl-CoA ACP transacylase"/>
    <property type="match status" value="1"/>
</dbReference>
<dbReference type="SMART" id="SM00827">
    <property type="entry name" value="PKS_AT"/>
    <property type="match status" value="1"/>
</dbReference>
<dbReference type="InterPro" id="IPR001227">
    <property type="entry name" value="Ac_transferase_dom_sf"/>
</dbReference>
<keyword evidence="8" id="KW-0443">Lipid metabolism</keyword>
<comment type="similarity">
    <text evidence="11">Belongs to the type II malonyltransferase family.</text>
</comment>
<dbReference type="STRING" id="307972.A0A2G8JRH8"/>
<evidence type="ECO:0000256" key="3">
    <source>
        <dbReference type="ARBA" id="ARBA00013258"/>
    </source>
</evidence>
<sequence length="295" mass="33122">MGFILSFSFKPTYFYTFSNTGSLVDKQLFTTGPKEDLHQTIFCQSAVFLTSLAAVEKLREENPKAIENCVAAAGFSVGEFAALVFAGALSFEDGDFLIQVRAEAMQRASEMVKTGMLSVVGRDQARYSYICKEAATYCQNHGIEGAICSLANYLYPDARVLAGNVEALDFIQERAKDFFLKLTRRLPVSGAFHTSFMEPAEEKFGKALEEVTLEEPLIHVYSNIDGKVYQNPNHVKRSLKKQLTLPVKWEQTMHHIYERAKGVPFPHTFEVGPGKQLGTILKRINRKVFDSYCKV</sequence>
<dbReference type="UniPathway" id="UPA00094"/>
<dbReference type="GO" id="GO:0004314">
    <property type="term" value="F:[acyl-carrier-protein] S-malonyltransferase activity"/>
    <property type="evidence" value="ECO:0007669"/>
    <property type="project" value="UniProtKB-EC"/>
</dbReference>
<evidence type="ECO:0000256" key="6">
    <source>
        <dbReference type="ARBA" id="ARBA00022832"/>
    </source>
</evidence>
<dbReference type="InterPro" id="IPR052760">
    <property type="entry name" value="Mitochondrial_malonyltrans"/>
</dbReference>
<dbReference type="Pfam" id="PF00698">
    <property type="entry name" value="Acyl_transf_1"/>
    <property type="match status" value="1"/>
</dbReference>
<keyword evidence="9" id="KW-0496">Mitochondrion</keyword>
<dbReference type="InterPro" id="IPR016036">
    <property type="entry name" value="Malonyl_transacylase_ACP-bd"/>
</dbReference>
<dbReference type="GO" id="GO:0006633">
    <property type="term" value="P:fatty acid biosynthetic process"/>
    <property type="evidence" value="ECO:0007669"/>
    <property type="project" value="UniProtKB-UniPathway"/>
</dbReference>
<comment type="caution">
    <text evidence="14">The sequence shown here is derived from an EMBL/GenBank/DDBJ whole genome shotgun (WGS) entry which is preliminary data.</text>
</comment>
<keyword evidence="7" id="KW-0809">Transit peptide</keyword>
<evidence type="ECO:0000256" key="2">
    <source>
        <dbReference type="ARBA" id="ARBA00005194"/>
    </source>
</evidence>
<keyword evidence="15" id="KW-1185">Reference proteome</keyword>
<evidence type="ECO:0000256" key="5">
    <source>
        <dbReference type="ARBA" id="ARBA00022679"/>
    </source>
</evidence>
<evidence type="ECO:0000256" key="12">
    <source>
        <dbReference type="ARBA" id="ARBA00077751"/>
    </source>
</evidence>
<proteinExistence type="inferred from homology"/>
<keyword evidence="6" id="KW-0276">Fatty acid metabolism</keyword>
<dbReference type="OrthoDB" id="541883at2759"/>
<evidence type="ECO:0000256" key="10">
    <source>
        <dbReference type="ARBA" id="ARBA00023160"/>
    </source>
</evidence>
<keyword evidence="10" id="KW-0275">Fatty acid biosynthesis</keyword>
<dbReference type="GO" id="GO:0005739">
    <property type="term" value="C:mitochondrion"/>
    <property type="evidence" value="ECO:0007669"/>
    <property type="project" value="UniProtKB-SubCell"/>
</dbReference>
<evidence type="ECO:0000256" key="11">
    <source>
        <dbReference type="ARBA" id="ARBA00061523"/>
    </source>
</evidence>
<dbReference type="PANTHER" id="PTHR47170">
    <property type="entry name" value="MALONYL-COA ACP TRANSACYLASE, ACP-BINDING"/>
    <property type="match status" value="1"/>
</dbReference>
<dbReference type="EMBL" id="MRZV01001367">
    <property type="protein sequence ID" value="PIK38374.1"/>
    <property type="molecule type" value="Genomic_DNA"/>
</dbReference>